<evidence type="ECO:0000256" key="1">
    <source>
        <dbReference type="ARBA" id="ARBA00004651"/>
    </source>
</evidence>
<dbReference type="GO" id="GO:0000155">
    <property type="term" value="F:phosphorelay sensor kinase activity"/>
    <property type="evidence" value="ECO:0007669"/>
    <property type="project" value="InterPro"/>
</dbReference>
<dbReference type="InterPro" id="IPR003594">
    <property type="entry name" value="HATPase_dom"/>
</dbReference>
<sequence length="495" mass="54516">METPLSEDTARKLDIGYRLLFEKSPLPMWVYDVQTLGMLAVNDAALAQYGYSKQAFVGLSVLDLHPPDEAAQAQQHLQLASGEPVTQTLWRHRLANGDLIDVEVVTEYVELDGIQARLALVRDLTAQQRAKQQLQEEHQTLAAVLDSTTDAIISITVEGLIKVFNPGAERIFGYSRERMLGQNMALLLPERYRAEHPQQLRSFADSGATSHMMGMGVVKGLRADGQELDLEGTLSQVIVHQERRLIACLRDVTERARSQAKFRQSRAQLSELTQRLMTQEKTLVKQLAKTLHDQLGQTLAAVRMAHETIQAVQPKDTPVAVQRQQAQLGKLVGHAIQQVRQVLVDLRPPLLEDQGLVAALDNELRNRSLTQPQIDFSIDVPPEIEPMRWPGEVEYAAFMVAREALENALRHANASAIAVRLVGTQQSLQLQVSDNGVGIPAGAAVPSGHLGVFGMHERAQAIGATVTVGAGEGRGTCVSFYWQPEPDSDSEWGAL</sequence>
<protein>
    <submittedName>
        <fullName evidence="11">Putative PAS/PAC sensor protein</fullName>
    </submittedName>
</protein>
<evidence type="ECO:0000256" key="3">
    <source>
        <dbReference type="ARBA" id="ARBA00022679"/>
    </source>
</evidence>
<keyword evidence="6" id="KW-1133">Transmembrane helix</keyword>
<dbReference type="GO" id="GO:0046983">
    <property type="term" value="F:protein dimerization activity"/>
    <property type="evidence" value="ECO:0007669"/>
    <property type="project" value="InterPro"/>
</dbReference>
<dbReference type="Proteomes" id="UP000008332">
    <property type="component" value="Chromosome"/>
</dbReference>
<keyword evidence="9" id="KW-0175">Coiled coil</keyword>
<dbReference type="CDD" id="cd00130">
    <property type="entry name" value="PAS"/>
    <property type="match status" value="2"/>
</dbReference>
<evidence type="ECO:0000256" key="6">
    <source>
        <dbReference type="ARBA" id="ARBA00022989"/>
    </source>
</evidence>
<feature type="domain" description="PAS" evidence="10">
    <location>
        <begin position="17"/>
        <end position="78"/>
    </location>
</feature>
<accession>Q21Y83</accession>
<dbReference type="CDD" id="cd16917">
    <property type="entry name" value="HATPase_UhpB-NarQ-NarX-like"/>
    <property type="match status" value="1"/>
</dbReference>
<evidence type="ECO:0000256" key="8">
    <source>
        <dbReference type="ARBA" id="ARBA00023136"/>
    </source>
</evidence>
<dbReference type="Gene3D" id="1.20.5.1930">
    <property type="match status" value="1"/>
</dbReference>
<feature type="domain" description="PAS" evidence="10">
    <location>
        <begin position="137"/>
        <end position="190"/>
    </location>
</feature>
<dbReference type="InterPro" id="IPR050482">
    <property type="entry name" value="Sensor_HK_TwoCompSys"/>
</dbReference>
<dbReference type="Pfam" id="PF08448">
    <property type="entry name" value="PAS_4"/>
    <property type="match status" value="1"/>
</dbReference>
<dbReference type="InterPro" id="IPR036890">
    <property type="entry name" value="HATPase_C_sf"/>
</dbReference>
<gene>
    <name evidence="11" type="ordered locus">Rfer_1538</name>
</gene>
<dbReference type="InterPro" id="IPR035965">
    <property type="entry name" value="PAS-like_dom_sf"/>
</dbReference>
<proteinExistence type="predicted"/>
<dbReference type="Gene3D" id="3.30.565.10">
    <property type="entry name" value="Histidine kinase-like ATPase, C-terminal domain"/>
    <property type="match status" value="1"/>
</dbReference>
<dbReference type="OrthoDB" id="9782588at2"/>
<dbReference type="NCBIfam" id="TIGR00229">
    <property type="entry name" value="sensory_box"/>
    <property type="match status" value="2"/>
</dbReference>
<evidence type="ECO:0000256" key="9">
    <source>
        <dbReference type="SAM" id="Coils"/>
    </source>
</evidence>
<dbReference type="eggNOG" id="COG2202">
    <property type="taxonomic scope" value="Bacteria"/>
</dbReference>
<dbReference type="GO" id="GO:0006355">
    <property type="term" value="P:regulation of DNA-templated transcription"/>
    <property type="evidence" value="ECO:0007669"/>
    <property type="project" value="InterPro"/>
</dbReference>
<organism evidence="11 12">
    <name type="scientific">Albidiferax ferrireducens (strain ATCC BAA-621 / DSM 15236 / T118)</name>
    <name type="common">Rhodoferax ferrireducens</name>
    <dbReference type="NCBI Taxonomy" id="338969"/>
    <lineage>
        <taxon>Bacteria</taxon>
        <taxon>Pseudomonadati</taxon>
        <taxon>Pseudomonadota</taxon>
        <taxon>Betaproteobacteria</taxon>
        <taxon>Burkholderiales</taxon>
        <taxon>Comamonadaceae</taxon>
        <taxon>Rhodoferax</taxon>
    </lineage>
</organism>
<evidence type="ECO:0000259" key="10">
    <source>
        <dbReference type="PROSITE" id="PS50112"/>
    </source>
</evidence>
<dbReference type="STRING" id="338969.Rfer_1538"/>
<evidence type="ECO:0000256" key="2">
    <source>
        <dbReference type="ARBA" id="ARBA00022475"/>
    </source>
</evidence>
<keyword evidence="12" id="KW-1185">Reference proteome</keyword>
<evidence type="ECO:0000256" key="7">
    <source>
        <dbReference type="ARBA" id="ARBA00023012"/>
    </source>
</evidence>
<dbReference type="InterPro" id="IPR000014">
    <property type="entry name" value="PAS"/>
</dbReference>
<dbReference type="GO" id="GO:0005886">
    <property type="term" value="C:plasma membrane"/>
    <property type="evidence" value="ECO:0007669"/>
    <property type="project" value="UniProtKB-SubCell"/>
</dbReference>
<comment type="subcellular location">
    <subcellularLocation>
        <location evidence="1">Cell membrane</location>
        <topology evidence="1">Multi-pass membrane protein</topology>
    </subcellularLocation>
</comment>
<dbReference type="EMBL" id="CP000267">
    <property type="protein sequence ID" value="ABD69270.1"/>
    <property type="molecule type" value="Genomic_DNA"/>
</dbReference>
<dbReference type="PANTHER" id="PTHR24421">
    <property type="entry name" value="NITRATE/NITRITE SENSOR PROTEIN NARX-RELATED"/>
    <property type="match status" value="1"/>
</dbReference>
<dbReference type="InterPro" id="IPR013767">
    <property type="entry name" value="PAS_fold"/>
</dbReference>
<dbReference type="AlphaFoldDB" id="Q21Y83"/>
<reference evidence="12" key="1">
    <citation type="submission" date="2006-02" db="EMBL/GenBank/DDBJ databases">
        <title>Complete sequence of chromosome of Rhodoferax ferrireducens DSM 15236.</title>
        <authorList>
            <person name="Copeland A."/>
            <person name="Lucas S."/>
            <person name="Lapidus A."/>
            <person name="Barry K."/>
            <person name="Detter J.C."/>
            <person name="Glavina del Rio T."/>
            <person name="Hammon N."/>
            <person name="Israni S."/>
            <person name="Pitluck S."/>
            <person name="Brettin T."/>
            <person name="Bruce D."/>
            <person name="Han C."/>
            <person name="Tapia R."/>
            <person name="Gilna P."/>
            <person name="Kiss H."/>
            <person name="Schmutz J."/>
            <person name="Larimer F."/>
            <person name="Land M."/>
            <person name="Kyrpides N."/>
            <person name="Ivanova N."/>
            <person name="Richardson P."/>
        </authorList>
    </citation>
    <scope>NUCLEOTIDE SEQUENCE [LARGE SCALE GENOMIC DNA]</scope>
    <source>
        <strain evidence="12">ATCC BAA-621 / DSM 15236 / T118</strain>
    </source>
</reference>
<dbReference type="KEGG" id="rfr:Rfer_1538"/>
<evidence type="ECO:0000313" key="11">
    <source>
        <dbReference type="EMBL" id="ABD69270.1"/>
    </source>
</evidence>
<dbReference type="SMART" id="SM00091">
    <property type="entry name" value="PAS"/>
    <property type="match status" value="2"/>
</dbReference>
<keyword evidence="3" id="KW-0808">Transferase</keyword>
<name>Q21Y83_ALBFT</name>
<dbReference type="SUPFAM" id="SSF55874">
    <property type="entry name" value="ATPase domain of HSP90 chaperone/DNA topoisomerase II/histidine kinase"/>
    <property type="match status" value="1"/>
</dbReference>
<dbReference type="Gene3D" id="3.30.450.20">
    <property type="entry name" value="PAS domain"/>
    <property type="match status" value="2"/>
</dbReference>
<dbReference type="Pfam" id="PF07730">
    <property type="entry name" value="HisKA_3"/>
    <property type="match status" value="1"/>
</dbReference>
<keyword evidence="8" id="KW-0472">Membrane</keyword>
<dbReference type="SUPFAM" id="SSF55785">
    <property type="entry name" value="PYP-like sensor domain (PAS domain)"/>
    <property type="match status" value="2"/>
</dbReference>
<dbReference type="InterPro" id="IPR013656">
    <property type="entry name" value="PAS_4"/>
</dbReference>
<dbReference type="Pfam" id="PF00989">
    <property type="entry name" value="PAS"/>
    <property type="match status" value="1"/>
</dbReference>
<dbReference type="HOGENOM" id="CLU_033232_0_0_4"/>
<dbReference type="SMART" id="SM00387">
    <property type="entry name" value="HATPase_c"/>
    <property type="match status" value="1"/>
</dbReference>
<dbReference type="eggNOG" id="COG4585">
    <property type="taxonomic scope" value="Bacteria"/>
</dbReference>
<dbReference type="RefSeq" id="WP_011463838.1">
    <property type="nucleotide sequence ID" value="NC_007908.1"/>
</dbReference>
<dbReference type="InterPro" id="IPR011712">
    <property type="entry name" value="Sig_transdc_His_kin_sub3_dim/P"/>
</dbReference>
<evidence type="ECO:0000256" key="4">
    <source>
        <dbReference type="ARBA" id="ARBA00022692"/>
    </source>
</evidence>
<keyword evidence="7" id="KW-0902">Two-component regulatory system</keyword>
<evidence type="ECO:0000313" key="12">
    <source>
        <dbReference type="Proteomes" id="UP000008332"/>
    </source>
</evidence>
<dbReference type="PANTHER" id="PTHR24421:SF37">
    <property type="entry name" value="SENSOR HISTIDINE KINASE NARS"/>
    <property type="match status" value="1"/>
</dbReference>
<keyword evidence="4" id="KW-0812">Transmembrane</keyword>
<dbReference type="Pfam" id="PF02518">
    <property type="entry name" value="HATPase_c"/>
    <property type="match status" value="1"/>
</dbReference>
<keyword evidence="2" id="KW-1003">Cell membrane</keyword>
<evidence type="ECO:0000256" key="5">
    <source>
        <dbReference type="ARBA" id="ARBA00022777"/>
    </source>
</evidence>
<keyword evidence="5" id="KW-0418">Kinase</keyword>
<feature type="coiled-coil region" evidence="9">
    <location>
        <begin position="117"/>
        <end position="144"/>
    </location>
</feature>
<dbReference type="PROSITE" id="PS50112">
    <property type="entry name" value="PAS"/>
    <property type="match status" value="2"/>
</dbReference>